<keyword evidence="2" id="KW-0560">Oxidoreductase</keyword>
<feature type="domain" description="Enoyl reductase (ER)" evidence="3">
    <location>
        <begin position="10"/>
        <end position="323"/>
    </location>
</feature>
<dbReference type="InterPro" id="IPR036291">
    <property type="entry name" value="NAD(P)-bd_dom_sf"/>
</dbReference>
<dbReference type="Gene3D" id="3.90.180.10">
    <property type="entry name" value="Medium-chain alcohol dehydrogenases, catalytic domain"/>
    <property type="match status" value="1"/>
</dbReference>
<protein>
    <submittedName>
        <fullName evidence="4">NADPH2:quinone reductase</fullName>
    </submittedName>
</protein>
<dbReference type="InterPro" id="IPR013149">
    <property type="entry name" value="ADH-like_C"/>
</dbReference>
<dbReference type="PANTHER" id="PTHR48106:SF8">
    <property type="entry name" value="OS02G0805600 PROTEIN"/>
    <property type="match status" value="1"/>
</dbReference>
<dbReference type="InterPro" id="IPR013154">
    <property type="entry name" value="ADH-like_N"/>
</dbReference>
<sequence length="326" mass="34423">MRYIDLPEHGGPEVMQLAEREKPQPAAGEVLIKVAAAGVNRPDIVQRMGYYPPPPGASPIMGLEVAGEIVAVGDGVERWKEGDTVCALANGGGYAEYVAVPASQCLPVPKGLSLVEAAALPETFFTVWSNVFDRAGLKAGEILLVHGGSSGIGTTAIQLAHNFGVRVFATAGSAEKCAACEALGAEKAINYKTEDYVEVVREATGGHGADVILDMVGGDYIDRNIQVAAKDGRIVNIAYLQGASVQVNMLPVMLKRLTLTGSTLRPQSLQVKAAIANALEEKVWPLIAEGKIRPHIAATFPLENVADAHRLMESSNHIGKIVLNLS</sequence>
<name>A0A1M4X0J4_9GAMM</name>
<evidence type="ECO:0000256" key="1">
    <source>
        <dbReference type="ARBA" id="ARBA00022857"/>
    </source>
</evidence>
<dbReference type="RefSeq" id="WP_073271807.1">
    <property type="nucleotide sequence ID" value="NZ_FQVA01000001.1"/>
</dbReference>
<dbReference type="SUPFAM" id="SSF50129">
    <property type="entry name" value="GroES-like"/>
    <property type="match status" value="1"/>
</dbReference>
<keyword evidence="5" id="KW-1185">Reference proteome</keyword>
<dbReference type="InterPro" id="IPR020843">
    <property type="entry name" value="ER"/>
</dbReference>
<dbReference type="InterPro" id="IPR011032">
    <property type="entry name" value="GroES-like_sf"/>
</dbReference>
<dbReference type="PANTHER" id="PTHR48106">
    <property type="entry name" value="QUINONE OXIDOREDUCTASE PIG3-RELATED"/>
    <property type="match status" value="1"/>
</dbReference>
<gene>
    <name evidence="4" type="ORF">SAMN04487965_0830</name>
</gene>
<dbReference type="InterPro" id="IPR014189">
    <property type="entry name" value="Quinone_OxRdtase_PIG3"/>
</dbReference>
<dbReference type="Pfam" id="PF00107">
    <property type="entry name" value="ADH_zinc_N"/>
    <property type="match status" value="1"/>
</dbReference>
<dbReference type="SUPFAM" id="SSF51735">
    <property type="entry name" value="NAD(P)-binding Rossmann-fold domains"/>
    <property type="match status" value="1"/>
</dbReference>
<keyword evidence="1" id="KW-0521">NADP</keyword>
<dbReference type="OrthoDB" id="9785812at2"/>
<proteinExistence type="predicted"/>
<reference evidence="5" key="1">
    <citation type="submission" date="2016-11" db="EMBL/GenBank/DDBJ databases">
        <authorList>
            <person name="Varghese N."/>
            <person name="Submissions S."/>
        </authorList>
    </citation>
    <scope>NUCLEOTIDE SEQUENCE [LARGE SCALE GENOMIC DNA]</scope>
    <source>
        <strain evidence="5">CGMCC 1.7063</strain>
    </source>
</reference>
<organism evidence="4 5">
    <name type="scientific">Microbulbifer donghaiensis</name>
    <dbReference type="NCBI Taxonomy" id="494016"/>
    <lineage>
        <taxon>Bacteria</taxon>
        <taxon>Pseudomonadati</taxon>
        <taxon>Pseudomonadota</taxon>
        <taxon>Gammaproteobacteria</taxon>
        <taxon>Cellvibrionales</taxon>
        <taxon>Microbulbiferaceae</taxon>
        <taxon>Microbulbifer</taxon>
    </lineage>
</organism>
<dbReference type="EMBL" id="FQVA01000001">
    <property type="protein sequence ID" value="SHE86975.1"/>
    <property type="molecule type" value="Genomic_DNA"/>
</dbReference>
<evidence type="ECO:0000313" key="5">
    <source>
        <dbReference type="Proteomes" id="UP000184170"/>
    </source>
</evidence>
<accession>A0A1M4X0J4</accession>
<dbReference type="STRING" id="494016.SAMN04487965_0830"/>
<dbReference type="Proteomes" id="UP000184170">
    <property type="component" value="Unassembled WGS sequence"/>
</dbReference>
<dbReference type="AlphaFoldDB" id="A0A1M4X0J4"/>
<dbReference type="Pfam" id="PF08240">
    <property type="entry name" value="ADH_N"/>
    <property type="match status" value="1"/>
</dbReference>
<dbReference type="NCBIfam" id="TIGR02824">
    <property type="entry name" value="quinone_pig3"/>
    <property type="match status" value="1"/>
</dbReference>
<dbReference type="Gene3D" id="3.40.50.720">
    <property type="entry name" value="NAD(P)-binding Rossmann-like Domain"/>
    <property type="match status" value="1"/>
</dbReference>
<dbReference type="GO" id="GO:0070402">
    <property type="term" value="F:NADPH binding"/>
    <property type="evidence" value="ECO:0007669"/>
    <property type="project" value="TreeGrafter"/>
</dbReference>
<dbReference type="GO" id="GO:0016651">
    <property type="term" value="F:oxidoreductase activity, acting on NAD(P)H"/>
    <property type="evidence" value="ECO:0007669"/>
    <property type="project" value="TreeGrafter"/>
</dbReference>
<dbReference type="SMART" id="SM00829">
    <property type="entry name" value="PKS_ER"/>
    <property type="match status" value="1"/>
</dbReference>
<dbReference type="CDD" id="cd05276">
    <property type="entry name" value="p53_inducible_oxidoreductase"/>
    <property type="match status" value="1"/>
</dbReference>
<evidence type="ECO:0000259" key="3">
    <source>
        <dbReference type="SMART" id="SM00829"/>
    </source>
</evidence>
<evidence type="ECO:0000256" key="2">
    <source>
        <dbReference type="ARBA" id="ARBA00023002"/>
    </source>
</evidence>
<evidence type="ECO:0000313" key="4">
    <source>
        <dbReference type="EMBL" id="SHE86975.1"/>
    </source>
</evidence>